<dbReference type="InterPro" id="IPR005046">
    <property type="entry name" value="DUF285"/>
</dbReference>
<gene>
    <name evidence="3" type="ORF">HMPREF2086_01365</name>
</gene>
<dbReference type="eggNOG" id="COG2849">
    <property type="taxonomic scope" value="Bacteria"/>
</dbReference>
<dbReference type="EMBL" id="AZJI01000005">
    <property type="protein sequence ID" value="ETD23560.1"/>
    <property type="molecule type" value="Genomic_DNA"/>
</dbReference>
<reference evidence="3 4" key="1">
    <citation type="journal article" date="2014" name="Genome Announc.">
        <title>Draft genome sequences of six enterohepatic helicobacter species isolated from humans and one from rhesus macaques.</title>
        <authorList>
            <person name="Shen Z."/>
            <person name="Sheh A."/>
            <person name="Young S.K."/>
            <person name="Abouelliel A."/>
            <person name="Ward D.V."/>
            <person name="Earl A.M."/>
            <person name="Fox J.G."/>
        </authorList>
    </citation>
    <scope>NUCLEOTIDE SEQUENCE [LARGE SCALE GENOMIC DNA]</scope>
    <source>
        <strain evidence="3 4">MIT 99-5501</strain>
    </source>
</reference>
<dbReference type="Proteomes" id="UP000018731">
    <property type="component" value="Unassembled WGS sequence"/>
</dbReference>
<feature type="compositionally biased region" description="Basic and acidic residues" evidence="1">
    <location>
        <begin position="100"/>
        <end position="110"/>
    </location>
</feature>
<feature type="region of interest" description="Disordered" evidence="1">
    <location>
        <begin position="1"/>
        <end position="25"/>
    </location>
</feature>
<evidence type="ECO:0000256" key="2">
    <source>
        <dbReference type="SAM" id="Phobius"/>
    </source>
</evidence>
<comment type="caution">
    <text evidence="3">The sequence shown here is derived from an EMBL/GenBank/DDBJ whole genome shotgun (WGS) entry which is preliminary data.</text>
</comment>
<keyword evidence="2" id="KW-0812">Transmembrane</keyword>
<evidence type="ECO:0000313" key="3">
    <source>
        <dbReference type="EMBL" id="ETD23560.1"/>
    </source>
</evidence>
<name>V8C979_9HELI</name>
<accession>V8C979</accession>
<dbReference type="OrthoDB" id="5354002at2"/>
<protein>
    <recommendedName>
        <fullName evidence="5">Bacterial surface protein 26-residue</fullName>
    </recommendedName>
</protein>
<proteinExistence type="predicted"/>
<keyword evidence="2" id="KW-0472">Membrane</keyword>
<dbReference type="PATRIC" id="fig|1357400.3.peg.1830"/>
<evidence type="ECO:0000256" key="1">
    <source>
        <dbReference type="SAM" id="MobiDB-lite"/>
    </source>
</evidence>
<dbReference type="STRING" id="1357400.HMPREF2086_01365"/>
<feature type="transmembrane region" description="Helical" evidence="2">
    <location>
        <begin position="31"/>
        <end position="51"/>
    </location>
</feature>
<feature type="region of interest" description="Disordered" evidence="1">
    <location>
        <begin position="68"/>
        <end position="111"/>
    </location>
</feature>
<evidence type="ECO:0000313" key="4">
    <source>
        <dbReference type="Proteomes" id="UP000018731"/>
    </source>
</evidence>
<dbReference type="HOGENOM" id="CLU_902461_0_0_7"/>
<dbReference type="InterPro" id="IPR011889">
    <property type="entry name" value="Liste_lipo_26"/>
</dbReference>
<dbReference type="Pfam" id="PF03382">
    <property type="entry name" value="DUF285"/>
    <property type="match status" value="1"/>
</dbReference>
<keyword evidence="4" id="KW-1185">Reference proteome</keyword>
<sequence>MQPKHTICTHAQSHTKHDQKPAKSKKTQSHITSFIAFFCLTLIASVIFSGCGKMSGLDYEKFERIMAEDSKKSKKSRPTSFGKIRSQHIKENKPKRRAKARQERQQERQMADLSQFSFSSSYASPTTNEANAMLLNPFSSSSTFTLPQGLSPYYAEVIEDEMLPFPLERKKPARYKPTSHSELVSLVQNESIRLSEIDTSKITDMGFLFACNDAFLTCREDFRGIERWDTSKVVDMESMFDGNPFFNADISSWNVSKVRNMSKMFYNASKFNQSLSRWGDKIRRDTKKHSMFLGSKLESNPPRWYYRR</sequence>
<dbReference type="AlphaFoldDB" id="V8C979"/>
<evidence type="ECO:0008006" key="5">
    <source>
        <dbReference type="Google" id="ProtNLM"/>
    </source>
</evidence>
<organism evidence="3 4">
    <name type="scientific">Helicobacter macacae MIT 99-5501</name>
    <dbReference type="NCBI Taxonomy" id="1357400"/>
    <lineage>
        <taxon>Bacteria</taxon>
        <taxon>Pseudomonadati</taxon>
        <taxon>Campylobacterota</taxon>
        <taxon>Epsilonproteobacteria</taxon>
        <taxon>Campylobacterales</taxon>
        <taxon>Helicobacteraceae</taxon>
        <taxon>Helicobacter</taxon>
    </lineage>
</organism>
<keyword evidence="2" id="KW-1133">Transmembrane helix</keyword>
<dbReference type="RefSeq" id="WP_023928107.1">
    <property type="nucleotide sequence ID" value="NZ_KI669454.1"/>
</dbReference>
<dbReference type="NCBIfam" id="TIGR02167">
    <property type="entry name" value="Liste_lipo_26"/>
    <property type="match status" value="1"/>
</dbReference>